<evidence type="ECO:0000313" key="1">
    <source>
        <dbReference type="EMBL" id="ADD44871.1"/>
    </source>
</evidence>
<dbReference type="HOGENOM" id="CLU_2994514_0_0_11"/>
<reference evidence="1 2" key="1">
    <citation type="journal article" date="2009" name="Stand. Genomic Sci.">
        <title>Complete genome sequence of Stackebrandtia nassauensis type strain (LLR-40K-21).</title>
        <authorList>
            <person name="Munk C."/>
            <person name="Lapidus A."/>
            <person name="Copeland A."/>
            <person name="Jando M."/>
            <person name="Mayilraj S."/>
            <person name="Glavina Del Rio T."/>
            <person name="Nolan M."/>
            <person name="Chen F."/>
            <person name="Lucas S."/>
            <person name="Tice H."/>
            <person name="Cheng J.F."/>
            <person name="Han C."/>
            <person name="Detter J.C."/>
            <person name="Bruce D."/>
            <person name="Goodwin L."/>
            <person name="Chain P."/>
            <person name="Pitluck S."/>
            <person name="Goker M."/>
            <person name="Ovchinikova G."/>
            <person name="Pati A."/>
            <person name="Ivanova N."/>
            <person name="Mavromatis K."/>
            <person name="Chen A."/>
            <person name="Palaniappan K."/>
            <person name="Land M."/>
            <person name="Hauser L."/>
            <person name="Chang Y.J."/>
            <person name="Jeffries C.D."/>
            <person name="Bristow J."/>
            <person name="Eisen J.A."/>
            <person name="Markowitz V."/>
            <person name="Hugenholtz P."/>
            <person name="Kyrpides N.C."/>
            <person name="Klenk H.P."/>
        </authorList>
    </citation>
    <scope>NUCLEOTIDE SEQUENCE [LARGE SCALE GENOMIC DNA]</scope>
    <source>
        <strain evidence="2">DSM 44728 / CIP 108903 / NRRL B-16338 / NBRC 102104 / LLR-40K-21</strain>
    </source>
</reference>
<protein>
    <submittedName>
        <fullName evidence="1">Uncharacterized protein</fullName>
    </submittedName>
</protein>
<proteinExistence type="predicted"/>
<dbReference type="AlphaFoldDB" id="D3QBY2"/>
<gene>
    <name evidence="1" type="ordered locus">Snas_5237</name>
</gene>
<dbReference type="EMBL" id="CP001778">
    <property type="protein sequence ID" value="ADD44871.1"/>
    <property type="molecule type" value="Genomic_DNA"/>
</dbReference>
<organism evidence="1 2">
    <name type="scientific">Stackebrandtia nassauensis (strain DSM 44728 / CIP 108903 / NRRL B-16338 / NBRC 102104 / LLR-40K-21)</name>
    <dbReference type="NCBI Taxonomy" id="446470"/>
    <lineage>
        <taxon>Bacteria</taxon>
        <taxon>Bacillati</taxon>
        <taxon>Actinomycetota</taxon>
        <taxon>Actinomycetes</taxon>
        <taxon>Glycomycetales</taxon>
        <taxon>Glycomycetaceae</taxon>
        <taxon>Stackebrandtia</taxon>
    </lineage>
</organism>
<sequence>MDAEPKDPDEFKTFIASLGLVPPPHSRGNVHVEWLPDEDPNEVVGIFAWGVPTPEDH</sequence>
<dbReference type="Proteomes" id="UP000000844">
    <property type="component" value="Chromosome"/>
</dbReference>
<dbReference type="STRING" id="446470.Snas_5237"/>
<name>D3QBY2_STANL</name>
<accession>D3QBY2</accession>
<evidence type="ECO:0000313" key="2">
    <source>
        <dbReference type="Proteomes" id="UP000000844"/>
    </source>
</evidence>
<dbReference type="KEGG" id="sna:Snas_5237"/>
<keyword evidence="2" id="KW-1185">Reference proteome</keyword>